<reference evidence="13 14" key="1">
    <citation type="submission" date="2019-09" db="EMBL/GenBank/DDBJ databases">
        <title>Whole genome sequences of isolates from the Mars Exploration Rovers.</title>
        <authorList>
            <person name="Seuylemezian A."/>
            <person name="Vaishampayan P."/>
        </authorList>
    </citation>
    <scope>NUCLEOTIDE SEQUENCE [LARGE SCALE GENOMIC DNA]</scope>
    <source>
        <strain evidence="13 14">MER_TA_151</strain>
    </source>
</reference>
<feature type="transmembrane region" description="Helical" evidence="11">
    <location>
        <begin position="107"/>
        <end position="125"/>
    </location>
</feature>
<evidence type="ECO:0000256" key="4">
    <source>
        <dbReference type="ARBA" id="ARBA00022475"/>
    </source>
</evidence>
<dbReference type="Pfam" id="PF07690">
    <property type="entry name" value="MFS_1"/>
    <property type="match status" value="1"/>
</dbReference>
<dbReference type="GO" id="GO:0005886">
    <property type="term" value="C:plasma membrane"/>
    <property type="evidence" value="ECO:0007669"/>
    <property type="project" value="UniProtKB-SubCell"/>
</dbReference>
<dbReference type="InterPro" id="IPR036259">
    <property type="entry name" value="MFS_trans_sf"/>
</dbReference>
<proteinExistence type="inferred from homology"/>
<dbReference type="Gene3D" id="1.20.1250.20">
    <property type="entry name" value="MFS general substrate transporter like domains"/>
    <property type="match status" value="2"/>
</dbReference>
<evidence type="ECO:0000256" key="9">
    <source>
        <dbReference type="ARBA" id="ARBA00037295"/>
    </source>
</evidence>
<dbReference type="FunFam" id="1.20.1250.20:FF:000001">
    <property type="entry name" value="Dicarboxylate MFS transporter"/>
    <property type="match status" value="1"/>
</dbReference>
<dbReference type="InterPro" id="IPR051084">
    <property type="entry name" value="H+-coupled_symporters"/>
</dbReference>
<dbReference type="PANTHER" id="PTHR43528">
    <property type="entry name" value="ALPHA-KETOGLUTARATE PERMEASE"/>
    <property type="match status" value="1"/>
</dbReference>
<feature type="transmembrane region" description="Helical" evidence="11">
    <location>
        <begin position="424"/>
        <end position="442"/>
    </location>
</feature>
<comment type="function">
    <text evidence="9">May be a proton symporter involved in the uptake of osmolytes such as proline and glycine betaine.</text>
</comment>
<dbReference type="InterPro" id="IPR020846">
    <property type="entry name" value="MFS_dom"/>
</dbReference>
<protein>
    <recommendedName>
        <fullName evidence="10">Putative proline/betaine transporter</fullName>
    </recommendedName>
</protein>
<evidence type="ECO:0000256" key="2">
    <source>
        <dbReference type="ARBA" id="ARBA00008240"/>
    </source>
</evidence>
<comment type="similarity">
    <text evidence="2">Belongs to the major facilitator superfamily. Metabolite:H+ Symporter (MHS) family (TC 2.A.1.6) family.</text>
</comment>
<gene>
    <name evidence="13" type="ORF">F4V44_21380</name>
</gene>
<dbReference type="InterPro" id="IPR005829">
    <property type="entry name" value="Sugar_transporter_CS"/>
</dbReference>
<feature type="transmembrane region" description="Helical" evidence="11">
    <location>
        <begin position="301"/>
        <end position="320"/>
    </location>
</feature>
<organism evidence="13 14">
    <name type="scientific">Niallia endozanthoxylica</name>
    <dbReference type="NCBI Taxonomy" id="2036016"/>
    <lineage>
        <taxon>Bacteria</taxon>
        <taxon>Bacillati</taxon>
        <taxon>Bacillota</taxon>
        <taxon>Bacilli</taxon>
        <taxon>Bacillales</taxon>
        <taxon>Bacillaceae</taxon>
        <taxon>Niallia</taxon>
    </lineage>
</organism>
<evidence type="ECO:0000313" key="13">
    <source>
        <dbReference type="EMBL" id="KAA9017024.1"/>
    </source>
</evidence>
<dbReference type="EMBL" id="VYKL01000037">
    <property type="protein sequence ID" value="KAA9017024.1"/>
    <property type="molecule type" value="Genomic_DNA"/>
</dbReference>
<dbReference type="PROSITE" id="PS50850">
    <property type="entry name" value="MFS"/>
    <property type="match status" value="1"/>
</dbReference>
<feature type="transmembrane region" description="Helical" evidence="11">
    <location>
        <begin position="172"/>
        <end position="195"/>
    </location>
</feature>
<evidence type="ECO:0000256" key="6">
    <source>
        <dbReference type="ARBA" id="ARBA00022847"/>
    </source>
</evidence>
<evidence type="ECO:0000256" key="3">
    <source>
        <dbReference type="ARBA" id="ARBA00022448"/>
    </source>
</evidence>
<keyword evidence="14" id="KW-1185">Reference proteome</keyword>
<feature type="transmembrane region" description="Helical" evidence="11">
    <location>
        <begin position="332"/>
        <end position="348"/>
    </location>
</feature>
<feature type="domain" description="Major facilitator superfamily (MFS) profile" evidence="12">
    <location>
        <begin position="35"/>
        <end position="446"/>
    </location>
</feature>
<evidence type="ECO:0000313" key="14">
    <source>
        <dbReference type="Proteomes" id="UP000326671"/>
    </source>
</evidence>
<feature type="transmembrane region" description="Helical" evidence="11">
    <location>
        <begin position="131"/>
        <end position="151"/>
    </location>
</feature>
<name>A0A5J5HBZ9_9BACI</name>
<evidence type="ECO:0000256" key="7">
    <source>
        <dbReference type="ARBA" id="ARBA00022989"/>
    </source>
</evidence>
<feature type="transmembrane region" description="Helical" evidence="11">
    <location>
        <begin position="354"/>
        <end position="376"/>
    </location>
</feature>
<keyword evidence="4" id="KW-1003">Cell membrane</keyword>
<dbReference type="AlphaFoldDB" id="A0A5J5HBZ9"/>
<evidence type="ECO:0000256" key="1">
    <source>
        <dbReference type="ARBA" id="ARBA00004651"/>
    </source>
</evidence>
<dbReference type="PROSITE" id="PS00217">
    <property type="entry name" value="SUGAR_TRANSPORT_2"/>
    <property type="match status" value="1"/>
</dbReference>
<dbReference type="CDD" id="cd17366">
    <property type="entry name" value="MFS_ProP"/>
    <property type="match status" value="1"/>
</dbReference>
<keyword evidence="6" id="KW-0769">Symport</keyword>
<feature type="transmembrane region" description="Helical" evidence="11">
    <location>
        <begin position="263"/>
        <end position="281"/>
    </location>
</feature>
<dbReference type="GO" id="GO:0015293">
    <property type="term" value="F:symporter activity"/>
    <property type="evidence" value="ECO:0007669"/>
    <property type="project" value="UniProtKB-KW"/>
</dbReference>
<evidence type="ECO:0000256" key="8">
    <source>
        <dbReference type="ARBA" id="ARBA00023136"/>
    </source>
</evidence>
<dbReference type="InterPro" id="IPR011701">
    <property type="entry name" value="MFS"/>
</dbReference>
<keyword evidence="5 11" id="KW-0812">Transmembrane</keyword>
<dbReference type="SUPFAM" id="SSF103473">
    <property type="entry name" value="MFS general substrate transporter"/>
    <property type="match status" value="1"/>
</dbReference>
<accession>A0A5J5HBZ9</accession>
<comment type="caution">
    <text evidence="13">The sequence shown here is derived from an EMBL/GenBank/DDBJ whole genome shotgun (WGS) entry which is preliminary data.</text>
</comment>
<dbReference type="Proteomes" id="UP000326671">
    <property type="component" value="Unassembled WGS sequence"/>
</dbReference>
<feature type="transmembrane region" description="Helical" evidence="11">
    <location>
        <begin position="74"/>
        <end position="95"/>
    </location>
</feature>
<evidence type="ECO:0000256" key="11">
    <source>
        <dbReference type="SAM" id="Phobius"/>
    </source>
</evidence>
<feature type="transmembrane region" description="Helical" evidence="11">
    <location>
        <begin position="207"/>
        <end position="226"/>
    </location>
</feature>
<keyword evidence="8 11" id="KW-0472">Membrane</keyword>
<feature type="transmembrane region" description="Helical" evidence="11">
    <location>
        <begin position="388"/>
        <end position="412"/>
    </location>
</feature>
<keyword evidence="7 11" id="KW-1133">Transmembrane helix</keyword>
<sequence length="497" mass="54351">MINSYTCNEDGGKLNMSNLKKEDIIVVDKKVAKQTVVVTSLGNAMEWFDFGLYAYLAVTIGKVFFPEIDPAHQLIYAFATFAIAFIARPLGGLVFGMLGDRVGRKKVLSLTLIMMAASTLFIGLIPSYSTIGIAAPILLLIARLVQGFSTGGEYAGAMTYIAESTSDKKRGFLTSGLEVGTAVGFCASAALVTLLTYIIGPDRMVEWGWRIPFLIAGPMGFIGFYLRSRLEETPAFKAMEEAKEEDRHRASLKEILTNHWKPLLICLGIVFFYNTSLYMVLTYMPSYLTQELGYSETKGLVFNLLVMILLIPIILGMGYWSDRIGRNKIVKGALIGTILLSVPAFIMISSNSNLVVFAGLLILGITLAAFQGALPATLPSLFFTKVRYGSLAITYNISTSLFGGTTPLVIAWLVSLTKNSMVPAYYLMAVCIIGLVVVGFFVKETAGRSLRGSAPTVDDPREIDELLKNPDKALWWKEELPVEAVVEGKFNSNVTAK</sequence>
<dbReference type="OrthoDB" id="9783227at2"/>
<evidence type="ECO:0000256" key="10">
    <source>
        <dbReference type="ARBA" id="ARBA00039918"/>
    </source>
</evidence>
<dbReference type="PANTHER" id="PTHR43528:SF1">
    <property type="entry name" value="ALPHA-KETOGLUTARATE PERMEASE"/>
    <property type="match status" value="1"/>
</dbReference>
<evidence type="ECO:0000259" key="12">
    <source>
        <dbReference type="PROSITE" id="PS50850"/>
    </source>
</evidence>
<evidence type="ECO:0000256" key="5">
    <source>
        <dbReference type="ARBA" id="ARBA00022692"/>
    </source>
</evidence>
<keyword evidence="3" id="KW-0813">Transport</keyword>
<comment type="subcellular location">
    <subcellularLocation>
        <location evidence="1">Cell membrane</location>
        <topology evidence="1">Multi-pass membrane protein</topology>
    </subcellularLocation>
</comment>